<keyword evidence="6" id="KW-0547">Nucleotide-binding</keyword>
<dbReference type="PANTHER" id="PTHR43065">
    <property type="entry name" value="SENSOR HISTIDINE KINASE"/>
    <property type="match status" value="1"/>
</dbReference>
<organism evidence="6 7">
    <name type="scientific">Stenotrophomonas capsici</name>
    <dbReference type="NCBI Taxonomy" id="3110230"/>
    <lineage>
        <taxon>Bacteria</taxon>
        <taxon>Pseudomonadati</taxon>
        <taxon>Pseudomonadota</taxon>
        <taxon>Gammaproteobacteria</taxon>
        <taxon>Lysobacterales</taxon>
        <taxon>Lysobacteraceae</taxon>
        <taxon>Stenotrophomonas</taxon>
    </lineage>
</organism>
<dbReference type="Proteomes" id="UP001301653">
    <property type="component" value="Unassembled WGS sequence"/>
</dbReference>
<dbReference type="GO" id="GO:0005524">
    <property type="term" value="F:ATP binding"/>
    <property type="evidence" value="ECO:0007669"/>
    <property type="project" value="UniProtKB-KW"/>
</dbReference>
<gene>
    <name evidence="6" type="ORF">VA603_04315</name>
</gene>
<evidence type="ECO:0000256" key="3">
    <source>
        <dbReference type="ARBA" id="ARBA00022553"/>
    </source>
</evidence>
<comment type="caution">
    <text evidence="6">The sequence shown here is derived from an EMBL/GenBank/DDBJ whole genome shotgun (WGS) entry which is preliminary data.</text>
</comment>
<dbReference type="Gene3D" id="3.30.565.10">
    <property type="entry name" value="Histidine kinase-like ATPase, C-terminal domain"/>
    <property type="match status" value="1"/>
</dbReference>
<keyword evidence="3" id="KW-0597">Phosphoprotein</keyword>
<proteinExistence type="predicted"/>
<dbReference type="InterPro" id="IPR000014">
    <property type="entry name" value="PAS"/>
</dbReference>
<accession>A0ABU5V088</accession>
<dbReference type="InterPro" id="IPR005467">
    <property type="entry name" value="His_kinase_dom"/>
</dbReference>
<dbReference type="RefSeq" id="WP_132863105.1">
    <property type="nucleotide sequence ID" value="NZ_JAYFUH010000061.1"/>
</dbReference>
<dbReference type="SMART" id="SM00388">
    <property type="entry name" value="HisKA"/>
    <property type="match status" value="1"/>
</dbReference>
<keyword evidence="7" id="KW-1185">Reference proteome</keyword>
<feature type="domain" description="PAS" evidence="5">
    <location>
        <begin position="27"/>
        <end position="88"/>
    </location>
</feature>
<dbReference type="InterPro" id="IPR004358">
    <property type="entry name" value="Sig_transdc_His_kin-like_C"/>
</dbReference>
<dbReference type="CDD" id="cd00130">
    <property type="entry name" value="PAS"/>
    <property type="match status" value="1"/>
</dbReference>
<dbReference type="PANTHER" id="PTHR43065:SF49">
    <property type="entry name" value="HISTIDINE KINASE"/>
    <property type="match status" value="1"/>
</dbReference>
<dbReference type="Pfam" id="PF02518">
    <property type="entry name" value="HATPase_c"/>
    <property type="match status" value="1"/>
</dbReference>
<evidence type="ECO:0000313" key="7">
    <source>
        <dbReference type="Proteomes" id="UP001301653"/>
    </source>
</evidence>
<keyword evidence="6" id="KW-0238">DNA-binding</keyword>
<dbReference type="PRINTS" id="PR00344">
    <property type="entry name" value="BCTRLSENSOR"/>
</dbReference>
<dbReference type="Pfam" id="PF00512">
    <property type="entry name" value="HisKA"/>
    <property type="match status" value="1"/>
</dbReference>
<dbReference type="PROSITE" id="PS50109">
    <property type="entry name" value="HIS_KIN"/>
    <property type="match status" value="1"/>
</dbReference>
<evidence type="ECO:0000259" key="4">
    <source>
        <dbReference type="PROSITE" id="PS50109"/>
    </source>
</evidence>
<reference evidence="6 7" key="1">
    <citation type="submission" date="2023-12" db="EMBL/GenBank/DDBJ databases">
        <title>Stenotrophomonas guangdongensis sp. nov., isolated from wilted pepper plants (Capsicum annuum).</title>
        <authorList>
            <person name="Qiu M."/>
            <person name="Li Y."/>
            <person name="Liu Q."/>
            <person name="Zhang X."/>
            <person name="Huang Y."/>
            <person name="Guo R."/>
            <person name="Hu M."/>
            <person name="Zhou J."/>
            <person name="Zhou X."/>
        </authorList>
    </citation>
    <scope>NUCLEOTIDE SEQUENCE [LARGE SCALE GENOMIC DNA]</scope>
    <source>
        <strain evidence="6 7">MH1</strain>
    </source>
</reference>
<evidence type="ECO:0000313" key="6">
    <source>
        <dbReference type="EMBL" id="MEA5666759.1"/>
    </source>
</evidence>
<keyword evidence="6" id="KW-0067">ATP-binding</keyword>
<dbReference type="Pfam" id="PF13426">
    <property type="entry name" value="PAS_9"/>
    <property type="match status" value="1"/>
</dbReference>
<dbReference type="SMART" id="SM00387">
    <property type="entry name" value="HATPase_c"/>
    <property type="match status" value="1"/>
</dbReference>
<dbReference type="Gene3D" id="3.30.450.20">
    <property type="entry name" value="PAS domain"/>
    <property type="match status" value="1"/>
</dbReference>
<dbReference type="InterPro" id="IPR035965">
    <property type="entry name" value="PAS-like_dom_sf"/>
</dbReference>
<dbReference type="NCBIfam" id="TIGR00229">
    <property type="entry name" value="sensory_box"/>
    <property type="match status" value="1"/>
</dbReference>
<dbReference type="GO" id="GO:0003677">
    <property type="term" value="F:DNA binding"/>
    <property type="evidence" value="ECO:0007669"/>
    <property type="project" value="UniProtKB-KW"/>
</dbReference>
<name>A0ABU5V088_9GAMM</name>
<dbReference type="InterPro" id="IPR036890">
    <property type="entry name" value="HATPase_C_sf"/>
</dbReference>
<dbReference type="SUPFAM" id="SSF55874">
    <property type="entry name" value="ATPase domain of HSP90 chaperone/DNA topoisomerase II/histidine kinase"/>
    <property type="match status" value="1"/>
</dbReference>
<dbReference type="SUPFAM" id="SSF55785">
    <property type="entry name" value="PYP-like sensor domain (PAS domain)"/>
    <property type="match status" value="1"/>
</dbReference>
<dbReference type="InterPro" id="IPR003594">
    <property type="entry name" value="HATPase_dom"/>
</dbReference>
<evidence type="ECO:0000259" key="5">
    <source>
        <dbReference type="PROSITE" id="PS50112"/>
    </source>
</evidence>
<sequence>MAMNDVQLPDGATQLAEDVMRLRSCAVLQMDHHGRILDCNAGVLGVFGYRSDELVGRNFACLFSSAELDRGSDRAALTKALLHSFENQGLAMMRKDATRFRAGLLLERVEGSGDATPRVLMVVRDLSDFFQTQKRVNEAQEIALRAQRLDAVGKLTLGLSHDFNNLLSVIANSLDMLAARRTGDESARRILDIAHRAVERGTQLTRQMLAFGRGQTLVPEVSDVGHLLQSSLELYRRVCGETIQLNIQVAQGLPPIAVDTGQLEAALLNLLSNSRDAMHGVGRVVLEARLETAVLPGGKGEEEDFVCITVGDSGPGIQAEIQGSVFEPFFTTKSVGDGSGLGLSQVYGFASQSGGTATIGRSALGGAAVSLYFPVVR</sequence>
<dbReference type="EMBL" id="JAYFUH010000061">
    <property type="protein sequence ID" value="MEA5666759.1"/>
    <property type="molecule type" value="Genomic_DNA"/>
</dbReference>
<dbReference type="SUPFAM" id="SSF47384">
    <property type="entry name" value="Homodimeric domain of signal transducing histidine kinase"/>
    <property type="match status" value="1"/>
</dbReference>
<dbReference type="InterPro" id="IPR036097">
    <property type="entry name" value="HisK_dim/P_sf"/>
</dbReference>
<evidence type="ECO:0000256" key="1">
    <source>
        <dbReference type="ARBA" id="ARBA00000085"/>
    </source>
</evidence>
<dbReference type="PROSITE" id="PS50112">
    <property type="entry name" value="PAS"/>
    <property type="match status" value="1"/>
</dbReference>
<dbReference type="Gene3D" id="1.10.287.130">
    <property type="match status" value="1"/>
</dbReference>
<feature type="domain" description="Histidine kinase" evidence="4">
    <location>
        <begin position="158"/>
        <end position="377"/>
    </location>
</feature>
<dbReference type="EC" id="2.7.13.3" evidence="2"/>
<dbReference type="InterPro" id="IPR003661">
    <property type="entry name" value="HisK_dim/P_dom"/>
</dbReference>
<protein>
    <recommendedName>
        <fullName evidence="2">histidine kinase</fullName>
        <ecNumber evidence="2">2.7.13.3</ecNumber>
    </recommendedName>
</protein>
<comment type="catalytic activity">
    <reaction evidence="1">
        <text>ATP + protein L-histidine = ADP + protein N-phospho-L-histidine.</text>
        <dbReference type="EC" id="2.7.13.3"/>
    </reaction>
</comment>
<evidence type="ECO:0000256" key="2">
    <source>
        <dbReference type="ARBA" id="ARBA00012438"/>
    </source>
</evidence>